<dbReference type="InterPro" id="IPR009057">
    <property type="entry name" value="Homeodomain-like_sf"/>
</dbReference>
<dbReference type="SMART" id="SM00382">
    <property type="entry name" value="AAA"/>
    <property type="match status" value="1"/>
</dbReference>
<dbReference type="SUPFAM" id="SSF52540">
    <property type="entry name" value="P-loop containing nucleoside triphosphate hydrolases"/>
    <property type="match status" value="1"/>
</dbReference>
<dbReference type="FunFam" id="3.40.50.300:FF:000006">
    <property type="entry name" value="DNA-binding transcriptional regulator NtrC"/>
    <property type="match status" value="1"/>
</dbReference>
<evidence type="ECO:0000259" key="6">
    <source>
        <dbReference type="PROSITE" id="PS50045"/>
    </source>
</evidence>
<dbReference type="SUPFAM" id="SSF46689">
    <property type="entry name" value="Homeodomain-like"/>
    <property type="match status" value="1"/>
</dbReference>
<accession>A0A2V3VNC2</accession>
<dbReference type="Pfam" id="PF02954">
    <property type="entry name" value="HTH_8"/>
    <property type="match status" value="1"/>
</dbReference>
<dbReference type="Gene3D" id="1.10.8.60">
    <property type="match status" value="1"/>
</dbReference>
<evidence type="ECO:0000313" key="8">
    <source>
        <dbReference type="Proteomes" id="UP000247978"/>
    </source>
</evidence>
<dbReference type="PANTHER" id="PTHR32071">
    <property type="entry name" value="TRANSCRIPTIONAL REGULATORY PROTEIN"/>
    <property type="match status" value="1"/>
</dbReference>
<dbReference type="SUPFAM" id="SSF53822">
    <property type="entry name" value="Periplasmic binding protein-like I"/>
    <property type="match status" value="1"/>
</dbReference>
<dbReference type="GO" id="GO:0006355">
    <property type="term" value="P:regulation of DNA-templated transcription"/>
    <property type="evidence" value="ECO:0007669"/>
    <property type="project" value="InterPro"/>
</dbReference>
<evidence type="ECO:0000256" key="3">
    <source>
        <dbReference type="ARBA" id="ARBA00023015"/>
    </source>
</evidence>
<keyword evidence="3" id="KW-0805">Transcription regulation</keyword>
<keyword evidence="1" id="KW-0547">Nucleotide-binding</keyword>
<dbReference type="InterPro" id="IPR025943">
    <property type="entry name" value="Sigma_54_int_dom_ATP-bd_2"/>
</dbReference>
<dbReference type="InterPro" id="IPR025944">
    <property type="entry name" value="Sigma_54_int_dom_CS"/>
</dbReference>
<dbReference type="RefSeq" id="WP_110397160.1">
    <property type="nucleotide sequence ID" value="NZ_JBHUHB010000001.1"/>
</dbReference>
<dbReference type="Gene3D" id="3.40.50.300">
    <property type="entry name" value="P-loop containing nucleotide triphosphate hydrolases"/>
    <property type="match status" value="1"/>
</dbReference>
<dbReference type="InterPro" id="IPR058031">
    <property type="entry name" value="AAA_lid_NorR"/>
</dbReference>
<dbReference type="InterPro" id="IPR002197">
    <property type="entry name" value="HTH_Fis"/>
</dbReference>
<dbReference type="InterPro" id="IPR025662">
    <property type="entry name" value="Sigma_54_int_dom_ATP-bd_1"/>
</dbReference>
<evidence type="ECO:0000256" key="2">
    <source>
        <dbReference type="ARBA" id="ARBA00022840"/>
    </source>
</evidence>
<dbReference type="InterPro" id="IPR002078">
    <property type="entry name" value="Sigma_54_int"/>
</dbReference>
<keyword evidence="2" id="KW-0067">ATP-binding</keyword>
<dbReference type="PROSITE" id="PS00675">
    <property type="entry name" value="SIGMA54_INTERACT_1"/>
    <property type="match status" value="1"/>
</dbReference>
<evidence type="ECO:0000313" key="7">
    <source>
        <dbReference type="EMBL" id="PXW82361.1"/>
    </source>
</evidence>
<name>A0A2V3VNC2_9BACI</name>
<dbReference type="Pfam" id="PF00158">
    <property type="entry name" value="Sigma54_activat"/>
    <property type="match status" value="1"/>
</dbReference>
<feature type="domain" description="Sigma-54 factor interaction" evidence="6">
    <location>
        <begin position="452"/>
        <end position="683"/>
    </location>
</feature>
<dbReference type="Gene3D" id="3.40.50.2300">
    <property type="match status" value="2"/>
</dbReference>
<dbReference type="PROSITE" id="PS00676">
    <property type="entry name" value="SIGMA54_INTERACT_2"/>
    <property type="match status" value="1"/>
</dbReference>
<dbReference type="Proteomes" id="UP000247978">
    <property type="component" value="Unassembled WGS sequence"/>
</dbReference>
<evidence type="ECO:0000256" key="4">
    <source>
        <dbReference type="ARBA" id="ARBA00023125"/>
    </source>
</evidence>
<gene>
    <name evidence="7" type="ORF">DFR56_11948</name>
</gene>
<proteinExistence type="predicted"/>
<organism evidence="7 8">
    <name type="scientific">Pseudogracilibacillus auburnensis</name>
    <dbReference type="NCBI Taxonomy" id="1494959"/>
    <lineage>
        <taxon>Bacteria</taxon>
        <taxon>Bacillati</taxon>
        <taxon>Bacillota</taxon>
        <taxon>Bacilli</taxon>
        <taxon>Bacillales</taxon>
        <taxon>Bacillaceae</taxon>
        <taxon>Pseudogracilibacillus</taxon>
    </lineage>
</organism>
<dbReference type="EMBL" id="QJJQ01000019">
    <property type="protein sequence ID" value="PXW82361.1"/>
    <property type="molecule type" value="Genomic_DNA"/>
</dbReference>
<dbReference type="OrthoDB" id="9783240at2"/>
<dbReference type="Pfam" id="PF13433">
    <property type="entry name" value="Peripla_BP_5"/>
    <property type="match status" value="1"/>
</dbReference>
<dbReference type="AlphaFoldDB" id="A0A2V3VNC2"/>
<dbReference type="CDD" id="cd00009">
    <property type="entry name" value="AAA"/>
    <property type="match status" value="1"/>
</dbReference>
<keyword evidence="4" id="KW-0238">DNA-binding</keyword>
<sequence>MHIKVGLLFSFTGTTSITEKGQYDAACFAISQYSKEEHTIEVVTRDICSDPRKAVTEAEALAREGVKVFIGCYTSACRKAVLPVLEKYNCLLVYPTLYEGQEDHPNVFYTGEVPNQQVHTLIDYLMNQYGKRIYLIGNDYIYPRETNAQVKTYIKEKKGEVVEEKYVPFGHREFHQTIQDIILKKPDAIFSTLVGQSVLAFYQTYNQMGLNPEATPIFSPITKETELYAMGTTIGAGHYSSASYFQSLNNPMNKAFVKEYDQFFGERKAISSVMFNTYLGTKILLDAIIKKNSFERDRIFHYMSGKKMETACGTLRIGTKKRHLSRPVKIGKALPNGQFEIVWDSASNIQPRPYRIKQSKKSHVNEIVLNAWGQISEEAIIAISEHRTIQYMSRKAIEMTGFNKGETITPKMLKQIEKTYQVNSYEAKMKTLFLLKPSFEKSFESIYQFGSIQTKNQLFQTELETATIASQSTANVLILGETGTGKEVLARSIHEESDRKDGPFIAINTGAIPKDLITSELFGYVEGTFTGAKKGGSIGRFESAHNGTLFLDEIGDMPLELQVILLRAIETKKIIRLGESKEREVDIRIIAATNRDLEEEIAYNNGFRSDLYYRLNVLSIDIPPLRERPEDVEALAWKFINEFHEIYGDGPKEVDQEVMQLFIEYPWPGNIRELRNIIERAFLLARGKSSNILSEHLPKKIKGYYNRKMPSELSLKDVEKKMITQAILETNNVNEASKKLGIGRSTLYRKMKEFEISL</sequence>
<keyword evidence="8" id="KW-1185">Reference proteome</keyword>
<dbReference type="Pfam" id="PF25601">
    <property type="entry name" value="AAA_lid_14"/>
    <property type="match status" value="1"/>
</dbReference>
<dbReference type="InterPro" id="IPR027417">
    <property type="entry name" value="P-loop_NTPase"/>
</dbReference>
<evidence type="ECO:0000256" key="1">
    <source>
        <dbReference type="ARBA" id="ARBA00022741"/>
    </source>
</evidence>
<dbReference type="GO" id="GO:0043565">
    <property type="term" value="F:sequence-specific DNA binding"/>
    <property type="evidence" value="ECO:0007669"/>
    <property type="project" value="InterPro"/>
</dbReference>
<dbReference type="GO" id="GO:0005524">
    <property type="term" value="F:ATP binding"/>
    <property type="evidence" value="ECO:0007669"/>
    <property type="project" value="UniProtKB-KW"/>
</dbReference>
<reference evidence="7 8" key="1">
    <citation type="submission" date="2018-05" db="EMBL/GenBank/DDBJ databases">
        <title>Genomic Encyclopedia of Type Strains, Phase IV (KMG-IV): sequencing the most valuable type-strain genomes for metagenomic binning, comparative biology and taxonomic classification.</title>
        <authorList>
            <person name="Goeker M."/>
        </authorList>
    </citation>
    <scope>NUCLEOTIDE SEQUENCE [LARGE SCALE GENOMIC DNA]</scope>
    <source>
        <strain evidence="7 8">DSM 28556</strain>
    </source>
</reference>
<dbReference type="PANTHER" id="PTHR32071:SF57">
    <property type="entry name" value="C4-DICARBOXYLATE TRANSPORT TRANSCRIPTIONAL REGULATORY PROTEIN DCTD"/>
    <property type="match status" value="1"/>
</dbReference>
<comment type="caution">
    <text evidence="7">The sequence shown here is derived from an EMBL/GenBank/DDBJ whole genome shotgun (WGS) entry which is preliminary data.</text>
</comment>
<protein>
    <submittedName>
        <fullName evidence="7">Regulatory Fis family protein</fullName>
    </submittedName>
</protein>
<dbReference type="Gene3D" id="1.10.10.60">
    <property type="entry name" value="Homeodomain-like"/>
    <property type="match status" value="1"/>
</dbReference>
<dbReference type="InterPro" id="IPR003593">
    <property type="entry name" value="AAA+_ATPase"/>
</dbReference>
<evidence type="ECO:0000256" key="5">
    <source>
        <dbReference type="ARBA" id="ARBA00023163"/>
    </source>
</evidence>
<dbReference type="PROSITE" id="PS50045">
    <property type="entry name" value="SIGMA54_INTERACT_4"/>
    <property type="match status" value="1"/>
</dbReference>
<dbReference type="InterPro" id="IPR028082">
    <property type="entry name" value="Peripla_BP_I"/>
</dbReference>
<keyword evidence="5" id="KW-0804">Transcription</keyword>
<dbReference type="PROSITE" id="PS00688">
    <property type="entry name" value="SIGMA54_INTERACT_3"/>
    <property type="match status" value="1"/>
</dbReference>